<accession>A0A7W0DNS2</accession>
<organism evidence="1 2">
    <name type="scientific">Streptomyces himalayensis subsp. himalayensis</name>
    <dbReference type="NCBI Taxonomy" id="2756131"/>
    <lineage>
        <taxon>Bacteria</taxon>
        <taxon>Bacillati</taxon>
        <taxon>Actinomycetota</taxon>
        <taxon>Actinomycetes</taxon>
        <taxon>Kitasatosporales</taxon>
        <taxon>Streptomycetaceae</taxon>
        <taxon>Streptomyces</taxon>
        <taxon>Streptomyces himalayensis</taxon>
    </lineage>
</organism>
<evidence type="ECO:0000313" key="2">
    <source>
        <dbReference type="Proteomes" id="UP000545761"/>
    </source>
</evidence>
<comment type="caution">
    <text evidence="1">The sequence shown here is derived from an EMBL/GenBank/DDBJ whole genome shotgun (WGS) entry which is preliminary data.</text>
</comment>
<dbReference type="AlphaFoldDB" id="A0A7W0DNS2"/>
<name>A0A7W0DNS2_9ACTN</name>
<sequence>MFLPKDTAGKRTHHLHVFGVASPHPRENRIFRDYLRARPETARRYEASKRRAADLHPDSRARYGDAKEAVVLEVMAEARLWAVSRRPGP</sequence>
<proteinExistence type="predicted"/>
<dbReference type="EMBL" id="JACEHE010000012">
    <property type="protein sequence ID" value="MBA2948090.1"/>
    <property type="molecule type" value="Genomic_DNA"/>
</dbReference>
<dbReference type="SUPFAM" id="SSF81301">
    <property type="entry name" value="Nucleotidyltransferase"/>
    <property type="match status" value="1"/>
</dbReference>
<dbReference type="InterPro" id="IPR043519">
    <property type="entry name" value="NT_sf"/>
</dbReference>
<reference evidence="1 2" key="1">
    <citation type="submission" date="2020-07" db="EMBL/GenBank/DDBJ databases">
        <title>Streptomyces isolated from Indian soil.</title>
        <authorList>
            <person name="Mandal S."/>
            <person name="Maiti P.K."/>
        </authorList>
    </citation>
    <scope>NUCLEOTIDE SEQUENCE [LARGE SCALE GENOMIC DNA]</scope>
    <source>
        <strain evidence="1 2">PSKA28</strain>
    </source>
</reference>
<protein>
    <submittedName>
        <fullName evidence="1">GrpB family protein</fullName>
    </submittedName>
</protein>
<dbReference type="Proteomes" id="UP000545761">
    <property type="component" value="Unassembled WGS sequence"/>
</dbReference>
<dbReference type="InterPro" id="IPR007344">
    <property type="entry name" value="GrpB/CoaE"/>
</dbReference>
<gene>
    <name evidence="1" type="ORF">H1D24_20295</name>
</gene>
<dbReference type="Pfam" id="PF04229">
    <property type="entry name" value="GrpB"/>
    <property type="match status" value="1"/>
</dbReference>
<dbReference type="PANTHER" id="PTHR34822:SF1">
    <property type="entry name" value="GRPB FAMILY PROTEIN"/>
    <property type="match status" value="1"/>
</dbReference>
<dbReference type="Gene3D" id="3.30.460.10">
    <property type="entry name" value="Beta Polymerase, domain 2"/>
    <property type="match status" value="1"/>
</dbReference>
<dbReference type="PANTHER" id="PTHR34822">
    <property type="entry name" value="GRPB DOMAIN PROTEIN (AFU_ORTHOLOGUE AFUA_1G01530)"/>
    <property type="match status" value="1"/>
</dbReference>
<evidence type="ECO:0000313" key="1">
    <source>
        <dbReference type="EMBL" id="MBA2948090.1"/>
    </source>
</evidence>